<evidence type="ECO:0000313" key="2">
    <source>
        <dbReference type="EMBL" id="KAB8225055.1"/>
    </source>
</evidence>
<protein>
    <submittedName>
        <fullName evidence="2">Uncharacterized protein</fullName>
    </submittedName>
</protein>
<feature type="signal peptide" evidence="1">
    <location>
        <begin position="1"/>
        <end position="21"/>
    </location>
</feature>
<feature type="chain" id="PRO_5024849522" evidence="1">
    <location>
        <begin position="22"/>
        <end position="190"/>
    </location>
</feature>
<accession>A0A5N6F7M4</accession>
<gene>
    <name evidence="2" type="ORF">BDV33DRAFT_198901</name>
</gene>
<keyword evidence="1" id="KW-0732">Signal</keyword>
<dbReference type="Proteomes" id="UP000326799">
    <property type="component" value="Unassembled WGS sequence"/>
</dbReference>
<dbReference type="InterPro" id="IPR010512">
    <property type="entry name" value="DUF1091"/>
</dbReference>
<reference evidence="2 3" key="1">
    <citation type="submission" date="2019-04" db="EMBL/GenBank/DDBJ databases">
        <title>Fungal friends and foes A comparative genomics study of 23 Aspergillus species from section Flavi.</title>
        <authorList>
            <consortium name="DOE Joint Genome Institute"/>
            <person name="Kjaerbolling I."/>
            <person name="Vesth T.C."/>
            <person name="Frisvad J.C."/>
            <person name="Nybo J.L."/>
            <person name="Theobald S."/>
            <person name="Kildgaard S."/>
            <person name="Petersen T.I."/>
            <person name="Kuo A."/>
            <person name="Sato A."/>
            <person name="Lyhne E.K."/>
            <person name="Kogle M.E."/>
            <person name="Wiebenga A."/>
            <person name="Kun R.S."/>
            <person name="Lubbers R.J."/>
            <person name="Makela M.R."/>
            <person name="Barry K."/>
            <person name="Chovatia M."/>
            <person name="Clum A."/>
            <person name="Daum C."/>
            <person name="Haridas S."/>
            <person name="He G."/>
            <person name="LaButti K."/>
            <person name="Lipzen A."/>
            <person name="Mondo S."/>
            <person name="Pangilinan J."/>
            <person name="Riley R."/>
            <person name="Salamov A."/>
            <person name="Simmons B.A."/>
            <person name="Magnuson J.K."/>
            <person name="Henrissat B."/>
            <person name="Mortensen U.H."/>
            <person name="Larsen T.O."/>
            <person name="De vries R.P."/>
            <person name="Grigoriev I.V."/>
            <person name="Machida M."/>
            <person name="Baker S.E."/>
            <person name="Andersen M.R."/>
        </authorList>
    </citation>
    <scope>NUCLEOTIDE SEQUENCE [LARGE SCALE GENOMIC DNA]</scope>
    <source>
        <strain evidence="2 3">CBS 126849</strain>
    </source>
</reference>
<sequence length="190" mass="21749">MFLTTAWLLWLSLFLARSTWGQYGSQLNERDFDIVWQSLNITGHPDYFDNIDGEVELNENDEMVVNATFGIRQNLDDLCYVHVSGYENSNGQDWVLSYEEGDTDLCDFAANHQCIFTELGLHSNLPSRCPYTPKDIQIEGYQLDPNCFPKDMKMASWAVNIVMSCRSPNGTDGEIVEALRVYAQIRVQSR</sequence>
<evidence type="ECO:0000256" key="1">
    <source>
        <dbReference type="SAM" id="SignalP"/>
    </source>
</evidence>
<keyword evidence="3" id="KW-1185">Reference proteome</keyword>
<name>A0A5N6F7M4_9EURO</name>
<organism evidence="2 3">
    <name type="scientific">Aspergillus novoparasiticus</name>
    <dbReference type="NCBI Taxonomy" id="986946"/>
    <lineage>
        <taxon>Eukaryota</taxon>
        <taxon>Fungi</taxon>
        <taxon>Dikarya</taxon>
        <taxon>Ascomycota</taxon>
        <taxon>Pezizomycotina</taxon>
        <taxon>Eurotiomycetes</taxon>
        <taxon>Eurotiomycetidae</taxon>
        <taxon>Eurotiales</taxon>
        <taxon>Aspergillaceae</taxon>
        <taxon>Aspergillus</taxon>
        <taxon>Aspergillus subgen. Circumdati</taxon>
    </lineage>
</organism>
<dbReference type="EMBL" id="ML733396">
    <property type="protein sequence ID" value="KAB8225055.1"/>
    <property type="molecule type" value="Genomic_DNA"/>
</dbReference>
<dbReference type="Pfam" id="PF06477">
    <property type="entry name" value="DUF1091"/>
    <property type="match status" value="1"/>
</dbReference>
<evidence type="ECO:0000313" key="3">
    <source>
        <dbReference type="Proteomes" id="UP000326799"/>
    </source>
</evidence>
<dbReference type="AlphaFoldDB" id="A0A5N6F7M4"/>
<proteinExistence type="predicted"/>